<reference evidence="2 3" key="1">
    <citation type="submission" date="2017-07" db="EMBL/GenBank/DDBJ databases">
        <title>Fictibacillus sp. nov. GDSW-R2A3 Genome sequencing and assembly.</title>
        <authorList>
            <person name="Mayilraj S."/>
        </authorList>
    </citation>
    <scope>NUCLEOTIDE SEQUENCE [LARGE SCALE GENOMIC DNA]</scope>
    <source>
        <strain evidence="2 3">GDSW-R2A3</strain>
    </source>
</reference>
<evidence type="ECO:0000313" key="3">
    <source>
        <dbReference type="Proteomes" id="UP000215059"/>
    </source>
</evidence>
<feature type="transmembrane region" description="Helical" evidence="1">
    <location>
        <begin position="161"/>
        <end position="182"/>
    </location>
</feature>
<feature type="transmembrane region" description="Helical" evidence="1">
    <location>
        <begin position="29"/>
        <end position="50"/>
    </location>
</feature>
<evidence type="ECO:0008006" key="4">
    <source>
        <dbReference type="Google" id="ProtNLM"/>
    </source>
</evidence>
<keyword evidence="1" id="KW-0812">Transmembrane</keyword>
<feature type="transmembrane region" description="Helical" evidence="1">
    <location>
        <begin position="76"/>
        <end position="105"/>
    </location>
</feature>
<dbReference type="RefSeq" id="WP_094251084.1">
    <property type="nucleotide sequence ID" value="NZ_JBHLXL010000001.1"/>
</dbReference>
<protein>
    <recommendedName>
        <fullName evidence="4">Yip1 domain-containing protein</fullName>
    </recommendedName>
</protein>
<keyword evidence="3" id="KW-1185">Reference proteome</keyword>
<dbReference type="Proteomes" id="UP000215059">
    <property type="component" value="Unassembled WGS sequence"/>
</dbReference>
<dbReference type="OrthoDB" id="2965272at2"/>
<feature type="transmembrane region" description="Helical" evidence="1">
    <location>
        <begin position="194"/>
        <end position="213"/>
    </location>
</feature>
<keyword evidence="1" id="KW-0472">Membrane</keyword>
<dbReference type="AlphaFoldDB" id="A0A235FDW3"/>
<keyword evidence="1" id="KW-1133">Transmembrane helix</keyword>
<comment type="caution">
    <text evidence="2">The sequence shown here is derived from an EMBL/GenBank/DDBJ whole genome shotgun (WGS) entry which is preliminary data.</text>
</comment>
<evidence type="ECO:0000256" key="1">
    <source>
        <dbReference type="SAM" id="Phobius"/>
    </source>
</evidence>
<gene>
    <name evidence="2" type="ORF">CGZ90_04290</name>
</gene>
<dbReference type="EMBL" id="NOII01000001">
    <property type="protein sequence ID" value="OYD59124.1"/>
    <property type="molecule type" value="Genomic_DNA"/>
</dbReference>
<sequence>MEQIRFFPAVLRPGKYFGRYRESEEKNGYWWRMLVLLCVSGLINALVYYASFDSQKNLPFVKNARLSGTDQEVVTYLLSIAGGIWGIMLPVLIIAGVSFAFYPFFKDIGMKGLFFIFSILYTIVLLNELIELPFQLAAGEGNAASPAGLGFIGTALFKDGFFARLFDFINVLYLWGFAAVYSALKQYSFKKKQYILSVTALLFVLWALMVSLLEAVKAGQLF</sequence>
<evidence type="ECO:0000313" key="2">
    <source>
        <dbReference type="EMBL" id="OYD59124.1"/>
    </source>
</evidence>
<organism evidence="2 3">
    <name type="scientific">Fictibacillus aquaticus</name>
    <dbReference type="NCBI Taxonomy" id="2021314"/>
    <lineage>
        <taxon>Bacteria</taxon>
        <taxon>Bacillati</taxon>
        <taxon>Bacillota</taxon>
        <taxon>Bacilli</taxon>
        <taxon>Bacillales</taxon>
        <taxon>Fictibacillaceae</taxon>
        <taxon>Fictibacillus</taxon>
    </lineage>
</organism>
<proteinExistence type="predicted"/>
<feature type="transmembrane region" description="Helical" evidence="1">
    <location>
        <begin position="112"/>
        <end position="130"/>
    </location>
</feature>
<accession>A0A235FDW3</accession>
<name>A0A235FDW3_9BACL</name>